<organism evidence="2 3">
    <name type="scientific">Filifactor villosus</name>
    <dbReference type="NCBI Taxonomy" id="29374"/>
    <lineage>
        <taxon>Bacteria</taxon>
        <taxon>Bacillati</taxon>
        <taxon>Bacillota</taxon>
        <taxon>Clostridia</taxon>
        <taxon>Peptostreptococcales</taxon>
        <taxon>Filifactoraceae</taxon>
        <taxon>Filifactor</taxon>
    </lineage>
</organism>
<dbReference type="EMBL" id="JBHSHL010000028">
    <property type="protein sequence ID" value="MFC4804970.1"/>
    <property type="molecule type" value="Genomic_DNA"/>
</dbReference>
<dbReference type="Proteomes" id="UP001595916">
    <property type="component" value="Unassembled WGS sequence"/>
</dbReference>
<dbReference type="InterPro" id="IPR025309">
    <property type="entry name" value="KTSC_dom"/>
</dbReference>
<gene>
    <name evidence="2" type="ORF">ACFO4R_07730</name>
</gene>
<evidence type="ECO:0000313" key="2">
    <source>
        <dbReference type="EMBL" id="MFC4804970.1"/>
    </source>
</evidence>
<dbReference type="RefSeq" id="WP_379788520.1">
    <property type="nucleotide sequence ID" value="NZ_JBHSHL010000028.1"/>
</dbReference>
<sequence>MQPVSSSNLVSVGYDKPSRTLRIQFNSGTYDYYDVPEYVYNGLMAAASKGSYHASYIKNSYRYSRI</sequence>
<dbReference type="Pfam" id="PF13619">
    <property type="entry name" value="KTSC"/>
    <property type="match status" value="1"/>
</dbReference>
<evidence type="ECO:0000259" key="1">
    <source>
        <dbReference type="Pfam" id="PF13619"/>
    </source>
</evidence>
<reference evidence="3" key="1">
    <citation type="journal article" date="2019" name="Int. J. Syst. Evol. Microbiol.">
        <title>The Global Catalogue of Microorganisms (GCM) 10K type strain sequencing project: providing services to taxonomists for standard genome sequencing and annotation.</title>
        <authorList>
            <consortium name="The Broad Institute Genomics Platform"/>
            <consortium name="The Broad Institute Genome Sequencing Center for Infectious Disease"/>
            <person name="Wu L."/>
            <person name="Ma J."/>
        </authorList>
    </citation>
    <scope>NUCLEOTIDE SEQUENCE [LARGE SCALE GENOMIC DNA]</scope>
    <source>
        <strain evidence="3">CCUG 46385</strain>
    </source>
</reference>
<proteinExistence type="predicted"/>
<protein>
    <submittedName>
        <fullName evidence="2">KTSC domain-containing protein</fullName>
    </submittedName>
</protein>
<comment type="caution">
    <text evidence="2">The sequence shown here is derived from an EMBL/GenBank/DDBJ whole genome shotgun (WGS) entry which is preliminary data.</text>
</comment>
<evidence type="ECO:0000313" key="3">
    <source>
        <dbReference type="Proteomes" id="UP001595916"/>
    </source>
</evidence>
<name>A0ABV9QKV8_9FIRM</name>
<feature type="domain" description="KTSC" evidence="1">
    <location>
        <begin position="5"/>
        <end position="61"/>
    </location>
</feature>
<keyword evidence="3" id="KW-1185">Reference proteome</keyword>
<accession>A0ABV9QKV8</accession>